<evidence type="ECO:0000256" key="4">
    <source>
        <dbReference type="ARBA" id="ARBA00023136"/>
    </source>
</evidence>
<feature type="region of interest" description="Disordered" evidence="5">
    <location>
        <begin position="366"/>
        <end position="391"/>
    </location>
</feature>
<gene>
    <name evidence="8" type="ORF">LOC62_01G000848</name>
</gene>
<keyword evidence="7" id="KW-0732">Signal</keyword>
<dbReference type="PANTHER" id="PTHR15549">
    <property type="entry name" value="PAIRED IMMUNOGLOBULIN-LIKE TYPE 2 RECEPTOR"/>
    <property type="match status" value="1"/>
</dbReference>
<feature type="compositionally biased region" description="Pro residues" evidence="5">
    <location>
        <begin position="55"/>
        <end position="69"/>
    </location>
</feature>
<comment type="subcellular location">
    <subcellularLocation>
        <location evidence="1">Membrane</location>
        <topology evidence="1">Single-pass membrane protein</topology>
    </subcellularLocation>
</comment>
<keyword evidence="3 6" id="KW-1133">Transmembrane helix</keyword>
<evidence type="ECO:0000256" key="5">
    <source>
        <dbReference type="SAM" id="MobiDB-lite"/>
    </source>
</evidence>
<evidence type="ECO:0008006" key="10">
    <source>
        <dbReference type="Google" id="ProtNLM"/>
    </source>
</evidence>
<dbReference type="AlphaFoldDB" id="A0AAF0Y409"/>
<sequence length="391" mass="39981">MRLAPVLVALSAAAVAHAAPAVAADNEKRQGLFTFSIPGIGNPFAVTTTTPPVVTTPPPVVTTTTPPPVVVTTTTPPVTTTSHTPSSEPPSSSVTQSSSVVQSSSTTTTTSSATPTTTSAAPSSTTSSTSSEVSTTSESSTTTAPGQVTVTVGGSTIEVSHSPTSLPSNSKKETLSTGAIAGIAVGGGLALIAIIAAIILFVRRRRNDDDDAIRWPELNRHGDSSTMAALPAHRTGHHGVDTGPADRRMSLGSDLDGPAYMQEDHPSVSALNGSSFGSPAGLHDYNEKAAYFDPAATAGHHGGDVYNPGPIGLAPGEVYHSNSHAGSYGEHDDYTSYPPAVRPQPSPVHGVAEYDWEQAQAQDPYGGYVGATRQESPPSGMTGVGSYPNRY</sequence>
<evidence type="ECO:0000256" key="6">
    <source>
        <dbReference type="SAM" id="Phobius"/>
    </source>
</evidence>
<reference evidence="8" key="1">
    <citation type="submission" date="2023-10" db="EMBL/GenBank/DDBJ databases">
        <authorList>
            <person name="Noh H."/>
        </authorList>
    </citation>
    <scope>NUCLEOTIDE SEQUENCE</scope>
    <source>
        <strain evidence="8">DUCC4014</strain>
    </source>
</reference>
<evidence type="ECO:0000256" key="3">
    <source>
        <dbReference type="ARBA" id="ARBA00022989"/>
    </source>
</evidence>
<name>A0AAF0Y409_9TREE</name>
<evidence type="ECO:0000256" key="1">
    <source>
        <dbReference type="ARBA" id="ARBA00004167"/>
    </source>
</evidence>
<dbReference type="InterPro" id="IPR051694">
    <property type="entry name" value="Immunoregulatory_rcpt-like"/>
</dbReference>
<dbReference type="GeneID" id="87804106"/>
<dbReference type="Proteomes" id="UP000827549">
    <property type="component" value="Chromosome 1"/>
</dbReference>
<feature type="region of interest" description="Disordered" evidence="5">
    <location>
        <begin position="55"/>
        <end position="148"/>
    </location>
</feature>
<evidence type="ECO:0000256" key="7">
    <source>
        <dbReference type="SAM" id="SignalP"/>
    </source>
</evidence>
<proteinExistence type="predicted"/>
<feature type="signal peptide" evidence="7">
    <location>
        <begin position="1"/>
        <end position="18"/>
    </location>
</feature>
<evidence type="ECO:0000256" key="2">
    <source>
        <dbReference type="ARBA" id="ARBA00022692"/>
    </source>
</evidence>
<dbReference type="PANTHER" id="PTHR15549:SF30">
    <property type="entry name" value="MID2 DOMAIN-CONTAINING PROTEIN"/>
    <property type="match status" value="1"/>
</dbReference>
<dbReference type="GO" id="GO:0071944">
    <property type="term" value="C:cell periphery"/>
    <property type="evidence" value="ECO:0007669"/>
    <property type="project" value="UniProtKB-ARBA"/>
</dbReference>
<dbReference type="RefSeq" id="XP_062623288.1">
    <property type="nucleotide sequence ID" value="XM_062767304.1"/>
</dbReference>
<feature type="chain" id="PRO_5042056147" description="Mid2 domain-containing protein" evidence="7">
    <location>
        <begin position="19"/>
        <end position="391"/>
    </location>
</feature>
<feature type="compositionally biased region" description="Low complexity" evidence="5">
    <location>
        <begin position="70"/>
        <end position="145"/>
    </location>
</feature>
<feature type="transmembrane region" description="Helical" evidence="6">
    <location>
        <begin position="179"/>
        <end position="202"/>
    </location>
</feature>
<dbReference type="GO" id="GO:0016020">
    <property type="term" value="C:membrane"/>
    <property type="evidence" value="ECO:0007669"/>
    <property type="project" value="UniProtKB-SubCell"/>
</dbReference>
<evidence type="ECO:0000313" key="8">
    <source>
        <dbReference type="EMBL" id="WOO77256.1"/>
    </source>
</evidence>
<evidence type="ECO:0000313" key="9">
    <source>
        <dbReference type="Proteomes" id="UP000827549"/>
    </source>
</evidence>
<organism evidence="8 9">
    <name type="scientific">Vanrija pseudolonga</name>
    <dbReference type="NCBI Taxonomy" id="143232"/>
    <lineage>
        <taxon>Eukaryota</taxon>
        <taxon>Fungi</taxon>
        <taxon>Dikarya</taxon>
        <taxon>Basidiomycota</taxon>
        <taxon>Agaricomycotina</taxon>
        <taxon>Tremellomycetes</taxon>
        <taxon>Trichosporonales</taxon>
        <taxon>Trichosporonaceae</taxon>
        <taxon>Vanrija</taxon>
    </lineage>
</organism>
<accession>A0AAF0Y409</accession>
<dbReference type="EMBL" id="CP086714">
    <property type="protein sequence ID" value="WOO77256.1"/>
    <property type="molecule type" value="Genomic_DNA"/>
</dbReference>
<protein>
    <recommendedName>
        <fullName evidence="10">Mid2 domain-containing protein</fullName>
    </recommendedName>
</protein>
<keyword evidence="9" id="KW-1185">Reference proteome</keyword>
<keyword evidence="4 6" id="KW-0472">Membrane</keyword>
<keyword evidence="2 6" id="KW-0812">Transmembrane</keyword>